<gene>
    <name evidence="2" type="ORF">LCGC14_0376220</name>
</gene>
<comment type="caution">
    <text evidence="2">The sequence shown here is derived from an EMBL/GenBank/DDBJ whole genome shotgun (WGS) entry which is preliminary data.</text>
</comment>
<dbReference type="AlphaFoldDB" id="A0A0F9T9Q8"/>
<dbReference type="CDD" id="cd00085">
    <property type="entry name" value="HNHc"/>
    <property type="match status" value="1"/>
</dbReference>
<proteinExistence type="predicted"/>
<dbReference type="Gene3D" id="1.10.30.50">
    <property type="match status" value="1"/>
</dbReference>
<dbReference type="GO" id="GO:0004519">
    <property type="term" value="F:endonuclease activity"/>
    <property type="evidence" value="ECO:0007669"/>
    <property type="project" value="InterPro"/>
</dbReference>
<dbReference type="InterPro" id="IPR003615">
    <property type="entry name" value="HNH_nuc"/>
</dbReference>
<evidence type="ECO:0000313" key="2">
    <source>
        <dbReference type="EMBL" id="KKN75914.1"/>
    </source>
</evidence>
<organism evidence="2">
    <name type="scientific">marine sediment metagenome</name>
    <dbReference type="NCBI Taxonomy" id="412755"/>
    <lineage>
        <taxon>unclassified sequences</taxon>
        <taxon>metagenomes</taxon>
        <taxon>ecological metagenomes</taxon>
    </lineage>
</organism>
<reference evidence="2" key="1">
    <citation type="journal article" date="2015" name="Nature">
        <title>Complex archaea that bridge the gap between prokaryotes and eukaryotes.</title>
        <authorList>
            <person name="Spang A."/>
            <person name="Saw J.H."/>
            <person name="Jorgensen S.L."/>
            <person name="Zaremba-Niedzwiedzka K."/>
            <person name="Martijn J."/>
            <person name="Lind A.E."/>
            <person name="van Eijk R."/>
            <person name="Schleper C."/>
            <person name="Guy L."/>
            <person name="Ettema T.J."/>
        </authorList>
    </citation>
    <scope>NUCLEOTIDE SEQUENCE</scope>
</reference>
<dbReference type="Pfam" id="PF01844">
    <property type="entry name" value="HNH"/>
    <property type="match status" value="1"/>
</dbReference>
<protein>
    <recommendedName>
        <fullName evidence="1">HNH domain-containing protein</fullName>
    </recommendedName>
</protein>
<accession>A0A0F9T9Q8</accession>
<dbReference type="EMBL" id="LAZR01000302">
    <property type="protein sequence ID" value="KKN75914.1"/>
    <property type="molecule type" value="Genomic_DNA"/>
</dbReference>
<dbReference type="GO" id="GO:0003676">
    <property type="term" value="F:nucleic acid binding"/>
    <property type="evidence" value="ECO:0007669"/>
    <property type="project" value="InterPro"/>
</dbReference>
<sequence length="129" mass="15314">MKSERKRLTDRLDEIILKIIRLVHKGKCQRCKKDVEGSNSQTSHIVPKGNGASWRRFDLGNIQHLCHYCHLGWWHKNILEAAAWFRDNWPHLDTYLEKYRGGKPAIIKTFEMKDLLEQYKQKLKDLKGD</sequence>
<dbReference type="InterPro" id="IPR002711">
    <property type="entry name" value="HNH"/>
</dbReference>
<evidence type="ECO:0000259" key="1">
    <source>
        <dbReference type="Pfam" id="PF01844"/>
    </source>
</evidence>
<dbReference type="GO" id="GO:0008270">
    <property type="term" value="F:zinc ion binding"/>
    <property type="evidence" value="ECO:0007669"/>
    <property type="project" value="InterPro"/>
</dbReference>
<feature type="domain" description="HNH" evidence="1">
    <location>
        <begin position="28"/>
        <end position="70"/>
    </location>
</feature>
<name>A0A0F9T9Q8_9ZZZZ</name>